<evidence type="ECO:0000313" key="6">
    <source>
        <dbReference type="Proteomes" id="UP001293593"/>
    </source>
</evidence>
<dbReference type="Gene3D" id="3.40.50.2000">
    <property type="entry name" value="Glycogen Phosphorylase B"/>
    <property type="match status" value="2"/>
</dbReference>
<organism evidence="5 6">
    <name type="scientific">Acacia crassicarpa</name>
    <name type="common">northern wattle</name>
    <dbReference type="NCBI Taxonomy" id="499986"/>
    <lineage>
        <taxon>Eukaryota</taxon>
        <taxon>Viridiplantae</taxon>
        <taxon>Streptophyta</taxon>
        <taxon>Embryophyta</taxon>
        <taxon>Tracheophyta</taxon>
        <taxon>Spermatophyta</taxon>
        <taxon>Magnoliopsida</taxon>
        <taxon>eudicotyledons</taxon>
        <taxon>Gunneridae</taxon>
        <taxon>Pentapetalae</taxon>
        <taxon>rosids</taxon>
        <taxon>fabids</taxon>
        <taxon>Fabales</taxon>
        <taxon>Fabaceae</taxon>
        <taxon>Caesalpinioideae</taxon>
        <taxon>mimosoid clade</taxon>
        <taxon>Acacieae</taxon>
        <taxon>Acacia</taxon>
    </lineage>
</organism>
<dbReference type="SUPFAM" id="SSF53756">
    <property type="entry name" value="UDP-Glycosyltransferase/glycogen phosphorylase"/>
    <property type="match status" value="1"/>
</dbReference>
<protein>
    <recommendedName>
        <fullName evidence="4">Glycosyltransferase</fullName>
        <ecNumber evidence="4">2.4.1.-</ecNumber>
    </recommendedName>
</protein>
<dbReference type="PROSITE" id="PS00375">
    <property type="entry name" value="UDPGT"/>
    <property type="match status" value="1"/>
</dbReference>
<proteinExistence type="inferred from homology"/>
<dbReference type="Pfam" id="PF00201">
    <property type="entry name" value="UDPGT"/>
    <property type="match status" value="1"/>
</dbReference>
<dbReference type="CDD" id="cd03784">
    <property type="entry name" value="GT1_Gtf-like"/>
    <property type="match status" value="1"/>
</dbReference>
<dbReference type="EMBL" id="JAWXYG010000003">
    <property type="protein sequence ID" value="KAK4277690.1"/>
    <property type="molecule type" value="Genomic_DNA"/>
</dbReference>
<evidence type="ECO:0000256" key="4">
    <source>
        <dbReference type="RuleBase" id="RU362057"/>
    </source>
</evidence>
<comment type="similarity">
    <text evidence="1 3">Belongs to the UDP-glycosyltransferase family.</text>
</comment>
<evidence type="ECO:0000256" key="1">
    <source>
        <dbReference type="ARBA" id="ARBA00009995"/>
    </source>
</evidence>
<dbReference type="InterPro" id="IPR035595">
    <property type="entry name" value="UDP_glycos_trans_CS"/>
</dbReference>
<name>A0AAE1MU63_9FABA</name>
<dbReference type="GO" id="GO:0035251">
    <property type="term" value="F:UDP-glucosyltransferase activity"/>
    <property type="evidence" value="ECO:0007669"/>
    <property type="project" value="InterPro"/>
</dbReference>
<dbReference type="AlphaFoldDB" id="A0AAE1MU63"/>
<evidence type="ECO:0000256" key="2">
    <source>
        <dbReference type="ARBA" id="ARBA00022679"/>
    </source>
</evidence>
<evidence type="ECO:0000256" key="3">
    <source>
        <dbReference type="RuleBase" id="RU003718"/>
    </source>
</evidence>
<dbReference type="FunFam" id="3.40.50.2000:FF:000056">
    <property type="entry name" value="Glycosyltransferase"/>
    <property type="match status" value="1"/>
</dbReference>
<gene>
    <name evidence="5" type="ORF">QN277_015648</name>
</gene>
<comment type="caution">
    <text evidence="5">The sequence shown here is derived from an EMBL/GenBank/DDBJ whole genome shotgun (WGS) entry which is preliminary data.</text>
</comment>
<reference evidence="5" key="1">
    <citation type="submission" date="2023-10" db="EMBL/GenBank/DDBJ databases">
        <title>Chromosome-level genome of the transformable northern wattle, Acacia crassicarpa.</title>
        <authorList>
            <person name="Massaro I."/>
            <person name="Sinha N.R."/>
            <person name="Poethig S."/>
            <person name="Leichty A.R."/>
        </authorList>
    </citation>
    <scope>NUCLEOTIDE SEQUENCE</scope>
    <source>
        <strain evidence="5">Acra3RX</strain>
        <tissue evidence="5">Leaf</tissue>
    </source>
</reference>
<accession>A0AAE1MU63</accession>
<keyword evidence="6" id="KW-1185">Reference proteome</keyword>
<dbReference type="InterPro" id="IPR050481">
    <property type="entry name" value="UDP-glycosyltransf_plant"/>
</dbReference>
<keyword evidence="2 3" id="KW-0808">Transferase</keyword>
<evidence type="ECO:0000313" key="5">
    <source>
        <dbReference type="EMBL" id="KAK4277690.1"/>
    </source>
</evidence>
<dbReference type="EC" id="2.4.1.-" evidence="4"/>
<keyword evidence="3" id="KW-0328">Glycosyltransferase</keyword>
<sequence>MTKSGLVFIPAPGIGHLVSTVEFAKLLINHDHRLSITVFVIKAPRATNVDAYIHSLTSSPNFPKHLQIIHLPTDESQSAQYLHELTQNSIPLVRQAVSDLVQQSRSDPDSPQLAAFVVDMFCTAMIDIADGLGVPSVVFYTSGAAFLGLMLHLHQLREQGTLDTTSRDFKDSGTELTIPSFANPVPANVLPTAVLEKQWEGFVDEYVKGLRKARGIIVNTFEELEPHAVHSLLEGDTRLYPVGPILSAKDDETSQQGWDTMEWLDDQPESSVLFLCFGSVGYFGEDQVREIAIALENSGVRFLWSLRKPPPEGSRRPTDYSDPAEGLPEGFLHRTASIGRVIGWAPQKQVLAHKAVGGFVSHCGWNSILESVYFGVPIATWPLYAEQQPSAFELVHELKMAVEISVDYRMDHKNGSNLGVISRERIEKGIKEVMERESETRTKVKQMSEMSRKALMEGGSSYSYMDRFIDEVLNNI</sequence>
<dbReference type="InterPro" id="IPR002213">
    <property type="entry name" value="UDP_glucos_trans"/>
</dbReference>
<dbReference type="PANTHER" id="PTHR48048">
    <property type="entry name" value="GLYCOSYLTRANSFERASE"/>
    <property type="match status" value="1"/>
</dbReference>
<dbReference type="PANTHER" id="PTHR48048:SF45">
    <property type="entry name" value="GLYCOSYLTRANSFERASE"/>
    <property type="match status" value="1"/>
</dbReference>
<dbReference type="Proteomes" id="UP001293593">
    <property type="component" value="Unassembled WGS sequence"/>
</dbReference>